<dbReference type="PANTHER" id="PTHR34382:SF10">
    <property type="entry name" value="PTS SYSTEM OLIGO-BETA-MANNOSIDE-SPECIFIC EIIA COMPONENT"/>
    <property type="match status" value="1"/>
</dbReference>
<dbReference type="Gene3D" id="1.20.58.80">
    <property type="entry name" value="Phosphotransferase system, lactose/cellobiose-type IIA subunit"/>
    <property type="match status" value="1"/>
</dbReference>
<evidence type="ECO:0000313" key="8">
    <source>
        <dbReference type="EMBL" id="MSA88904.1"/>
    </source>
</evidence>
<dbReference type="InterPro" id="IPR003188">
    <property type="entry name" value="PTS_IIA_lac/cel"/>
</dbReference>
<dbReference type="GO" id="GO:0009401">
    <property type="term" value="P:phosphoenolpyruvate-dependent sugar phosphotransferase system"/>
    <property type="evidence" value="ECO:0007669"/>
    <property type="project" value="UniProtKB-KW"/>
</dbReference>
<evidence type="ECO:0000256" key="7">
    <source>
        <dbReference type="PROSITE-ProRule" id="PRU00418"/>
    </source>
</evidence>
<dbReference type="Pfam" id="PF02255">
    <property type="entry name" value="PTS_IIA"/>
    <property type="match status" value="1"/>
</dbReference>
<dbReference type="PIRSF" id="PIRSF000699">
    <property type="entry name" value="PTS_IILac_III"/>
    <property type="match status" value="1"/>
</dbReference>
<proteinExistence type="predicted"/>
<dbReference type="PROSITE" id="PS51095">
    <property type="entry name" value="PTS_EIIA_TYPE_3"/>
    <property type="match status" value="1"/>
</dbReference>
<accession>A0A6N7S4Y2</accession>
<evidence type="ECO:0000256" key="2">
    <source>
        <dbReference type="ARBA" id="ARBA00022597"/>
    </source>
</evidence>
<protein>
    <submittedName>
        <fullName evidence="8">PTS lactose/cellobiose transporter subunit IIA</fullName>
    </submittedName>
</protein>
<evidence type="ECO:0000256" key="4">
    <source>
        <dbReference type="ARBA" id="ARBA00022683"/>
    </source>
</evidence>
<evidence type="ECO:0000313" key="9">
    <source>
        <dbReference type="EMBL" id="MSC32451.1"/>
    </source>
</evidence>
<evidence type="ECO:0000256" key="1">
    <source>
        <dbReference type="ARBA" id="ARBA00022448"/>
    </source>
</evidence>
<dbReference type="Proteomes" id="UP000480929">
    <property type="component" value="Unassembled WGS sequence"/>
</dbReference>
<keyword evidence="2" id="KW-0762">Sugar transport</keyword>
<reference evidence="10 11" key="1">
    <citation type="journal article" date="2019" name="Nat. Med.">
        <title>A library of human gut bacterial isolates paired with longitudinal multiomics data enables mechanistic microbiome research.</title>
        <authorList>
            <person name="Poyet M."/>
            <person name="Groussin M."/>
            <person name="Gibbons S.M."/>
            <person name="Avila-Pacheco J."/>
            <person name="Jiang X."/>
            <person name="Kearney S.M."/>
            <person name="Perrotta A.R."/>
            <person name="Berdy B."/>
            <person name="Zhao S."/>
            <person name="Lieberman T.D."/>
            <person name="Swanson P.K."/>
            <person name="Smith M."/>
            <person name="Roesemann S."/>
            <person name="Alexander J.E."/>
            <person name="Rich S.A."/>
            <person name="Livny J."/>
            <person name="Vlamakis H."/>
            <person name="Clish C."/>
            <person name="Bullock K."/>
            <person name="Deik A."/>
            <person name="Scott J."/>
            <person name="Pierce K.A."/>
            <person name="Xavier R.J."/>
            <person name="Alm E.J."/>
        </authorList>
    </citation>
    <scope>NUCLEOTIDE SEQUENCE [LARGE SCALE GENOMIC DNA]</scope>
    <source>
        <strain evidence="8 10">BIOML-A4</strain>
        <strain evidence="9 11">BIOML-A5</strain>
    </source>
</reference>
<dbReference type="SUPFAM" id="SSF46973">
    <property type="entry name" value="Enzyme IIa from lactose specific PTS, IIa-lac"/>
    <property type="match status" value="1"/>
</dbReference>
<dbReference type="PANTHER" id="PTHR34382">
    <property type="entry name" value="PTS SYSTEM N,N'-DIACETYLCHITOBIOSE-SPECIFIC EIIA COMPONENT"/>
    <property type="match status" value="1"/>
</dbReference>
<dbReference type="GO" id="GO:0046872">
    <property type="term" value="F:metal ion binding"/>
    <property type="evidence" value="ECO:0007669"/>
    <property type="project" value="UniProtKB-KW"/>
</dbReference>
<sequence>MTAEQLEEICFQIITYAGEARSCFIEALRHAKDADKTKARALLAEGNQHLIEAEKVHMQLIQREANDEPVEIKMILMHAEDLMMSADTIHILIEELIPLL</sequence>
<evidence type="ECO:0000256" key="5">
    <source>
        <dbReference type="PIRSR" id="PIRSR000699-1"/>
    </source>
</evidence>
<feature type="active site" description="Tele-phosphohistidine intermediate" evidence="5">
    <location>
        <position position="78"/>
    </location>
</feature>
<dbReference type="InterPro" id="IPR036542">
    <property type="entry name" value="PTS_IIA_lac/cel_sf"/>
</dbReference>
<feature type="binding site" evidence="6">
    <location>
        <position position="81"/>
    </location>
    <ligand>
        <name>Mg(2+)</name>
        <dbReference type="ChEBI" id="CHEBI:18420"/>
        <note>ligand shared between all trimeric partners</note>
    </ligand>
</feature>
<keyword evidence="11" id="KW-1185">Reference proteome</keyword>
<dbReference type="AlphaFoldDB" id="A0A6N7S4Y2"/>
<comment type="cofactor">
    <cofactor evidence="6">
        <name>Mg(2+)</name>
        <dbReference type="ChEBI" id="CHEBI:18420"/>
    </cofactor>
    <text evidence="6">Binds 1 Mg(2+) ion per trimer.</text>
</comment>
<dbReference type="EMBL" id="WKPJ01000006">
    <property type="protein sequence ID" value="MSA88904.1"/>
    <property type="molecule type" value="Genomic_DNA"/>
</dbReference>
<name>A0A6N7S4Y2_9FIRM</name>
<evidence type="ECO:0000256" key="6">
    <source>
        <dbReference type="PIRSR" id="PIRSR000699-2"/>
    </source>
</evidence>
<dbReference type="EMBL" id="WKPI01000005">
    <property type="protein sequence ID" value="MSC32451.1"/>
    <property type="molecule type" value="Genomic_DNA"/>
</dbReference>
<keyword evidence="4" id="KW-0598">Phosphotransferase system</keyword>
<evidence type="ECO:0000256" key="3">
    <source>
        <dbReference type="ARBA" id="ARBA00022679"/>
    </source>
</evidence>
<dbReference type="GO" id="GO:0016740">
    <property type="term" value="F:transferase activity"/>
    <property type="evidence" value="ECO:0007669"/>
    <property type="project" value="UniProtKB-KW"/>
</dbReference>
<dbReference type="OrthoDB" id="389577at2"/>
<feature type="modified residue" description="Phosphohistidine; by HPr" evidence="7">
    <location>
        <position position="78"/>
    </location>
</feature>
<keyword evidence="6" id="KW-0479">Metal-binding</keyword>
<keyword evidence="6" id="KW-0460">Magnesium</keyword>
<keyword evidence="1" id="KW-0813">Transport</keyword>
<keyword evidence="3" id="KW-0808">Transferase</keyword>
<evidence type="ECO:0000313" key="10">
    <source>
        <dbReference type="Proteomes" id="UP000433575"/>
    </source>
</evidence>
<evidence type="ECO:0000313" key="11">
    <source>
        <dbReference type="Proteomes" id="UP000480929"/>
    </source>
</evidence>
<organism evidence="8 10">
    <name type="scientific">Holdemania massiliensis</name>
    <dbReference type="NCBI Taxonomy" id="1468449"/>
    <lineage>
        <taxon>Bacteria</taxon>
        <taxon>Bacillati</taxon>
        <taxon>Bacillota</taxon>
        <taxon>Erysipelotrichia</taxon>
        <taxon>Erysipelotrichales</taxon>
        <taxon>Erysipelotrichaceae</taxon>
        <taxon>Holdemania</taxon>
    </lineage>
</organism>
<dbReference type="Proteomes" id="UP000433575">
    <property type="component" value="Unassembled WGS sequence"/>
</dbReference>
<comment type="caution">
    <text evidence="8">The sequence shown here is derived from an EMBL/GenBank/DDBJ whole genome shotgun (WGS) entry which is preliminary data.</text>
</comment>
<gene>
    <name evidence="9" type="ORF">GKD88_04885</name>
    <name evidence="8" type="ORF">GKE08_06155</name>
</gene>
<dbReference type="RefSeq" id="WP_020225684.1">
    <property type="nucleotide sequence ID" value="NZ_CABKSC010000003.1"/>
</dbReference>
<dbReference type="GeneID" id="42457487"/>